<keyword evidence="3" id="KW-0862">Zinc</keyword>
<accession>A0AA88KZI6</accession>
<dbReference type="PANTHER" id="PTHR33680">
    <property type="entry name" value="OS07G0190500 PROTEIN"/>
    <property type="match status" value="1"/>
</dbReference>
<name>A0AA88KZI6_ARTSF</name>
<dbReference type="InterPro" id="IPR010666">
    <property type="entry name" value="Znf_GRF"/>
</dbReference>
<protein>
    <recommendedName>
        <fullName evidence="5">GRF-type domain-containing protein</fullName>
    </recommendedName>
</protein>
<evidence type="ECO:0000256" key="4">
    <source>
        <dbReference type="PROSITE-ProRule" id="PRU01343"/>
    </source>
</evidence>
<gene>
    <name evidence="6" type="ORF">QYM36_019343</name>
</gene>
<feature type="domain" description="GRF-type" evidence="5">
    <location>
        <begin position="1"/>
        <end position="38"/>
    </location>
</feature>
<keyword evidence="2 4" id="KW-0863">Zinc-finger</keyword>
<evidence type="ECO:0000259" key="5">
    <source>
        <dbReference type="PROSITE" id="PS51999"/>
    </source>
</evidence>
<dbReference type="Proteomes" id="UP001187531">
    <property type="component" value="Unassembled WGS sequence"/>
</dbReference>
<proteinExistence type="predicted"/>
<feature type="non-terminal residue" evidence="6">
    <location>
        <position position="345"/>
    </location>
</feature>
<dbReference type="AlphaFoldDB" id="A0AA88KZI6"/>
<dbReference type="GO" id="GO:0008270">
    <property type="term" value="F:zinc ion binding"/>
    <property type="evidence" value="ECO:0007669"/>
    <property type="project" value="UniProtKB-KW"/>
</dbReference>
<sequence>CACEKQATLLTVIKDGPNKGRQFHKCSDCGFFLWSDEVKNVQDSSHTGKPPQAQNPTIGVTNCHCAIQAQISIVKKDGYNTGRKFFVCSKSETEKCKFFQWADEILSANQSLPGNIDARPLPSGSSLTTIATGKTRSTAEAGSIDVLCACEKQATLLSVIKDGPNKGRQFYRCSECSFFLWSDEVKNVEDSNHSGRPPQAQNHTTGVTNCHCAIQAKMSVVKKSGPNTGRHFYVCSKSETGRCNFFQWADEALAFTDQSFSGMVIRVFEPEFSGKYCYLDGINAKQSYHLQVMLRKLMRSQIQIMKAGADSPGAWHVKGMTALQLMSFFQQQYTAKTVGYQIRLS</sequence>
<comment type="caution">
    <text evidence="6">The sequence shown here is derived from an EMBL/GenBank/DDBJ whole genome shotgun (WGS) entry which is preliminary data.</text>
</comment>
<keyword evidence="1" id="KW-0479">Metal-binding</keyword>
<dbReference type="PANTHER" id="PTHR33680:SF1">
    <property type="entry name" value="OS05G0489500 PROTEIN"/>
    <property type="match status" value="1"/>
</dbReference>
<feature type="domain" description="GRF-type" evidence="5">
    <location>
        <begin position="63"/>
        <end position="105"/>
    </location>
</feature>
<dbReference type="PROSITE" id="PS51999">
    <property type="entry name" value="ZF_GRF"/>
    <property type="match status" value="4"/>
</dbReference>
<feature type="domain" description="GRF-type" evidence="5">
    <location>
        <begin position="148"/>
        <end position="185"/>
    </location>
</feature>
<evidence type="ECO:0000313" key="6">
    <source>
        <dbReference type="EMBL" id="KAK2702030.1"/>
    </source>
</evidence>
<evidence type="ECO:0000313" key="7">
    <source>
        <dbReference type="Proteomes" id="UP001187531"/>
    </source>
</evidence>
<keyword evidence="7" id="KW-1185">Reference proteome</keyword>
<evidence type="ECO:0000256" key="2">
    <source>
        <dbReference type="ARBA" id="ARBA00022771"/>
    </source>
</evidence>
<dbReference type="Pfam" id="PF06839">
    <property type="entry name" value="Zn_ribbon_GRF"/>
    <property type="match status" value="4"/>
</dbReference>
<evidence type="ECO:0000256" key="3">
    <source>
        <dbReference type="ARBA" id="ARBA00022833"/>
    </source>
</evidence>
<evidence type="ECO:0000256" key="1">
    <source>
        <dbReference type="ARBA" id="ARBA00022723"/>
    </source>
</evidence>
<organism evidence="6 7">
    <name type="scientific">Artemia franciscana</name>
    <name type="common">Brine shrimp</name>
    <name type="synonym">Artemia sanfranciscana</name>
    <dbReference type="NCBI Taxonomy" id="6661"/>
    <lineage>
        <taxon>Eukaryota</taxon>
        <taxon>Metazoa</taxon>
        <taxon>Ecdysozoa</taxon>
        <taxon>Arthropoda</taxon>
        <taxon>Crustacea</taxon>
        <taxon>Branchiopoda</taxon>
        <taxon>Anostraca</taxon>
        <taxon>Artemiidae</taxon>
        <taxon>Artemia</taxon>
    </lineage>
</organism>
<feature type="domain" description="GRF-type" evidence="5">
    <location>
        <begin position="210"/>
        <end position="252"/>
    </location>
</feature>
<dbReference type="EMBL" id="JAVRJZ010001015">
    <property type="protein sequence ID" value="KAK2702030.1"/>
    <property type="molecule type" value="Genomic_DNA"/>
</dbReference>
<reference evidence="6" key="1">
    <citation type="submission" date="2023-07" db="EMBL/GenBank/DDBJ databases">
        <title>Chromosome-level genome assembly of Artemia franciscana.</title>
        <authorList>
            <person name="Jo E."/>
        </authorList>
    </citation>
    <scope>NUCLEOTIDE SEQUENCE</scope>
    <source>
        <tissue evidence="6">Whole body</tissue>
    </source>
</reference>